<protein>
    <recommendedName>
        <fullName evidence="3">Rubrerythrin diiron-binding domain-containing protein</fullName>
    </recommendedName>
</protein>
<evidence type="ECO:0008006" key="3">
    <source>
        <dbReference type="Google" id="ProtNLM"/>
    </source>
</evidence>
<name>A0A9D1AQ12_9FIRM</name>
<organism evidence="1 2">
    <name type="scientific">Candidatus Avoscillospira avicola</name>
    <dbReference type="NCBI Taxonomy" id="2840706"/>
    <lineage>
        <taxon>Bacteria</taxon>
        <taxon>Bacillati</taxon>
        <taxon>Bacillota</taxon>
        <taxon>Clostridia</taxon>
        <taxon>Eubacteriales</taxon>
        <taxon>Oscillospiraceae</taxon>
        <taxon>Oscillospiraceae incertae sedis</taxon>
        <taxon>Candidatus Avoscillospira</taxon>
    </lineage>
</organism>
<proteinExistence type="predicted"/>
<gene>
    <name evidence="1" type="ORF">IAA53_01510</name>
</gene>
<reference evidence="1" key="1">
    <citation type="submission" date="2020-10" db="EMBL/GenBank/DDBJ databases">
        <authorList>
            <person name="Gilroy R."/>
        </authorList>
    </citation>
    <scope>NUCLEOTIDE SEQUENCE</scope>
    <source>
        <strain evidence="1">ChiBcec15-4380</strain>
    </source>
</reference>
<evidence type="ECO:0000313" key="2">
    <source>
        <dbReference type="Proteomes" id="UP000824239"/>
    </source>
</evidence>
<accession>A0A9D1AQ12</accession>
<reference evidence="1" key="2">
    <citation type="journal article" date="2021" name="PeerJ">
        <title>Extensive microbial diversity within the chicken gut microbiome revealed by metagenomics and culture.</title>
        <authorList>
            <person name="Gilroy R."/>
            <person name="Ravi A."/>
            <person name="Getino M."/>
            <person name="Pursley I."/>
            <person name="Horton D.L."/>
            <person name="Alikhan N.F."/>
            <person name="Baker D."/>
            <person name="Gharbi K."/>
            <person name="Hall N."/>
            <person name="Watson M."/>
            <person name="Adriaenssens E.M."/>
            <person name="Foster-Nyarko E."/>
            <person name="Jarju S."/>
            <person name="Secka A."/>
            <person name="Antonio M."/>
            <person name="Oren A."/>
            <person name="Chaudhuri R.R."/>
            <person name="La Ragione R."/>
            <person name="Hildebrand F."/>
            <person name="Pallen M.J."/>
        </authorList>
    </citation>
    <scope>NUCLEOTIDE SEQUENCE</scope>
    <source>
        <strain evidence="1">ChiBcec15-4380</strain>
    </source>
</reference>
<sequence length="102" mass="11795">MQLIADMIDEIMEEYEGAEAYAKKAVQFQTERPALSRKYLNMAKQELEHGDNLHTEIVAVIQAYRAKNGQPPEAMMMVYNWEHEKMIDHVARVKALLAMVKT</sequence>
<dbReference type="AlphaFoldDB" id="A0A9D1AQ12"/>
<comment type="caution">
    <text evidence="1">The sequence shown here is derived from an EMBL/GenBank/DDBJ whole genome shotgun (WGS) entry which is preliminary data.</text>
</comment>
<dbReference type="Proteomes" id="UP000824239">
    <property type="component" value="Unassembled WGS sequence"/>
</dbReference>
<evidence type="ECO:0000313" key="1">
    <source>
        <dbReference type="EMBL" id="HIR49960.1"/>
    </source>
</evidence>
<dbReference type="EMBL" id="DVHE01000012">
    <property type="protein sequence ID" value="HIR49960.1"/>
    <property type="molecule type" value="Genomic_DNA"/>
</dbReference>